<comment type="caution">
    <text evidence="2">The sequence shown here is derived from an EMBL/GenBank/DDBJ whole genome shotgun (WGS) entry which is preliminary data.</text>
</comment>
<name>A0ABU0YLX6_9PROT</name>
<dbReference type="RefSeq" id="WP_379955082.1">
    <property type="nucleotide sequence ID" value="NZ_JAUYVI010000003.1"/>
</dbReference>
<proteinExistence type="predicted"/>
<protein>
    <submittedName>
        <fullName evidence="2">DUF5985 family protein</fullName>
    </submittedName>
</protein>
<keyword evidence="1" id="KW-0812">Transmembrane</keyword>
<accession>A0ABU0YLX6</accession>
<organism evidence="2 3">
    <name type="scientific">Dongia sedimenti</name>
    <dbReference type="NCBI Taxonomy" id="3064282"/>
    <lineage>
        <taxon>Bacteria</taxon>
        <taxon>Pseudomonadati</taxon>
        <taxon>Pseudomonadota</taxon>
        <taxon>Alphaproteobacteria</taxon>
        <taxon>Rhodospirillales</taxon>
        <taxon>Dongiaceae</taxon>
        <taxon>Dongia</taxon>
    </lineage>
</organism>
<reference evidence="3" key="1">
    <citation type="submission" date="2023-08" db="EMBL/GenBank/DDBJ databases">
        <title>Rhodospirillaceae gen. nov., a novel taxon isolated from the Yangtze River Yuezi River estuary sludge.</title>
        <authorList>
            <person name="Ruan L."/>
        </authorList>
    </citation>
    <scope>NUCLEOTIDE SEQUENCE [LARGE SCALE GENOMIC DNA]</scope>
    <source>
        <strain evidence="3">R-7</strain>
    </source>
</reference>
<gene>
    <name evidence="2" type="ORF">Q8A70_08210</name>
</gene>
<feature type="transmembrane region" description="Helical" evidence="1">
    <location>
        <begin position="63"/>
        <end position="82"/>
    </location>
</feature>
<dbReference type="InterPro" id="IPR046027">
    <property type="entry name" value="DUF5985"/>
</dbReference>
<sequence length="86" mass="9330">MSAIIYSLCALTALGCALLLLRGYRRSRYRLLLWSGLCFAGLTVNNLLLVVDKVALPGDDLSVARTLVALGSMIVLLFGLIWDSES</sequence>
<feature type="transmembrane region" description="Helical" evidence="1">
    <location>
        <begin position="31"/>
        <end position="51"/>
    </location>
</feature>
<dbReference type="Pfam" id="PF19447">
    <property type="entry name" value="DUF5985"/>
    <property type="match status" value="1"/>
</dbReference>
<evidence type="ECO:0000313" key="2">
    <source>
        <dbReference type="EMBL" id="MDQ7247648.1"/>
    </source>
</evidence>
<evidence type="ECO:0000256" key="1">
    <source>
        <dbReference type="SAM" id="Phobius"/>
    </source>
</evidence>
<keyword evidence="3" id="KW-1185">Reference proteome</keyword>
<keyword evidence="1" id="KW-1133">Transmembrane helix</keyword>
<dbReference type="EMBL" id="JAUYVI010000003">
    <property type="protein sequence ID" value="MDQ7247648.1"/>
    <property type="molecule type" value="Genomic_DNA"/>
</dbReference>
<dbReference type="Proteomes" id="UP001230156">
    <property type="component" value="Unassembled WGS sequence"/>
</dbReference>
<evidence type="ECO:0000313" key="3">
    <source>
        <dbReference type="Proteomes" id="UP001230156"/>
    </source>
</evidence>
<feature type="transmembrane region" description="Helical" evidence="1">
    <location>
        <begin position="5"/>
        <end position="24"/>
    </location>
</feature>
<keyword evidence="1" id="KW-0472">Membrane</keyword>